<evidence type="ECO:0000313" key="9">
    <source>
        <dbReference type="Proteomes" id="UP001296104"/>
    </source>
</evidence>
<comment type="subcellular location">
    <subcellularLocation>
        <location evidence="1">Membrane</location>
        <topology evidence="1">Multi-pass membrane protein</topology>
    </subcellularLocation>
</comment>
<gene>
    <name evidence="8" type="ORF">LECACI_7A008873</name>
</gene>
<feature type="transmembrane region" description="Helical" evidence="6">
    <location>
        <begin position="209"/>
        <end position="231"/>
    </location>
</feature>
<accession>A0AAI9EF15</accession>
<evidence type="ECO:0000313" key="8">
    <source>
        <dbReference type="EMBL" id="CAK4033715.1"/>
    </source>
</evidence>
<evidence type="ECO:0000256" key="1">
    <source>
        <dbReference type="ARBA" id="ARBA00004141"/>
    </source>
</evidence>
<evidence type="ECO:0000256" key="4">
    <source>
        <dbReference type="ARBA" id="ARBA00023136"/>
    </source>
</evidence>
<proteinExistence type="inferred from homology"/>
<comment type="caution">
    <text evidence="8">The sequence shown here is derived from an EMBL/GenBank/DDBJ whole genome shotgun (WGS) entry which is preliminary data.</text>
</comment>
<dbReference type="PANTHER" id="PTHR33048">
    <property type="entry name" value="PTH11-LIKE INTEGRAL MEMBRANE PROTEIN (AFU_ORTHOLOGUE AFUA_5G11245)"/>
    <property type="match status" value="1"/>
</dbReference>
<dbReference type="InterPro" id="IPR052337">
    <property type="entry name" value="SAT4-like"/>
</dbReference>
<keyword evidence="4 6" id="KW-0472">Membrane</keyword>
<evidence type="ECO:0000256" key="5">
    <source>
        <dbReference type="ARBA" id="ARBA00038359"/>
    </source>
</evidence>
<feature type="transmembrane region" description="Helical" evidence="6">
    <location>
        <begin position="98"/>
        <end position="117"/>
    </location>
</feature>
<evidence type="ECO:0000256" key="3">
    <source>
        <dbReference type="ARBA" id="ARBA00022989"/>
    </source>
</evidence>
<protein>
    <recommendedName>
        <fullName evidence="7">Rhodopsin domain-containing protein</fullName>
    </recommendedName>
</protein>
<dbReference type="Proteomes" id="UP001296104">
    <property type="component" value="Unassembled WGS sequence"/>
</dbReference>
<feature type="transmembrane region" description="Helical" evidence="6">
    <location>
        <begin position="176"/>
        <end position="197"/>
    </location>
</feature>
<keyword evidence="9" id="KW-1185">Reference proteome</keyword>
<dbReference type="InterPro" id="IPR049326">
    <property type="entry name" value="Rhodopsin_dom_fungi"/>
</dbReference>
<sequence>MALDPALNIEVWTEYAISICFFFLRFFTRFKLLGFRNLDAGDAFALMAMIFYSLETSGIYLLSGFGYNVGLNAQTALAVPDDQVASLAMGSKLAFINWIWYINLLWSLKGVLMVIYFKLGTGVPRQELIVKLVAGLVVCTWLASLLTHICGCTPVYKGWQIKPYPGDRCTLRQANYIVIGVLNCVSDMAIILVPMPLLFKVKVPPRHKLVLIALFSLGLFVVVATILRSYYSLRSLDSLTIALGWASRETMAATIVACAPGIKPLFSGRRWYNSASDHSGNKLSYEPKSMSRKASARRADISVTQSVDVTSTKNPMAFDFELNNWVRPHGSSGESDERRIMCEERAESHKADDVRSATFTTEQVVKTKDQV</sequence>
<dbReference type="EMBL" id="CAVMBE010000092">
    <property type="protein sequence ID" value="CAK4033715.1"/>
    <property type="molecule type" value="Genomic_DNA"/>
</dbReference>
<dbReference type="AlphaFoldDB" id="A0AAI9EF15"/>
<keyword evidence="3 6" id="KW-1133">Transmembrane helix</keyword>
<organism evidence="8 9">
    <name type="scientific">Lecanosticta acicola</name>
    <dbReference type="NCBI Taxonomy" id="111012"/>
    <lineage>
        <taxon>Eukaryota</taxon>
        <taxon>Fungi</taxon>
        <taxon>Dikarya</taxon>
        <taxon>Ascomycota</taxon>
        <taxon>Pezizomycotina</taxon>
        <taxon>Dothideomycetes</taxon>
        <taxon>Dothideomycetidae</taxon>
        <taxon>Mycosphaerellales</taxon>
        <taxon>Mycosphaerellaceae</taxon>
        <taxon>Lecanosticta</taxon>
    </lineage>
</organism>
<reference evidence="8" key="1">
    <citation type="submission" date="2023-11" db="EMBL/GenBank/DDBJ databases">
        <authorList>
            <person name="Alioto T."/>
            <person name="Alioto T."/>
            <person name="Gomez Garrido J."/>
        </authorList>
    </citation>
    <scope>NUCLEOTIDE SEQUENCE</scope>
</reference>
<keyword evidence="2 6" id="KW-0812">Transmembrane</keyword>
<dbReference type="Pfam" id="PF20684">
    <property type="entry name" value="Fung_rhodopsin"/>
    <property type="match status" value="1"/>
</dbReference>
<comment type="similarity">
    <text evidence="5">Belongs to the SAT4 family.</text>
</comment>
<evidence type="ECO:0000256" key="2">
    <source>
        <dbReference type="ARBA" id="ARBA00022692"/>
    </source>
</evidence>
<feature type="transmembrane region" description="Helical" evidence="6">
    <location>
        <begin position="12"/>
        <end position="28"/>
    </location>
</feature>
<feature type="transmembrane region" description="Helical" evidence="6">
    <location>
        <begin position="40"/>
        <end position="62"/>
    </location>
</feature>
<dbReference type="PANTHER" id="PTHR33048:SF152">
    <property type="entry name" value="INTEGRAL MEMBRANE PROTEIN"/>
    <property type="match status" value="1"/>
</dbReference>
<evidence type="ECO:0000256" key="6">
    <source>
        <dbReference type="SAM" id="Phobius"/>
    </source>
</evidence>
<dbReference type="GO" id="GO:0016020">
    <property type="term" value="C:membrane"/>
    <property type="evidence" value="ECO:0007669"/>
    <property type="project" value="UniProtKB-SubCell"/>
</dbReference>
<feature type="domain" description="Rhodopsin" evidence="7">
    <location>
        <begin position="24"/>
        <end position="267"/>
    </location>
</feature>
<evidence type="ECO:0000259" key="7">
    <source>
        <dbReference type="Pfam" id="PF20684"/>
    </source>
</evidence>
<name>A0AAI9EF15_9PEZI</name>
<feature type="transmembrane region" description="Helical" evidence="6">
    <location>
        <begin position="129"/>
        <end position="156"/>
    </location>
</feature>